<proteinExistence type="predicted"/>
<feature type="compositionally biased region" description="Low complexity" evidence="1">
    <location>
        <begin position="54"/>
        <end position="69"/>
    </location>
</feature>
<evidence type="ECO:0000313" key="4">
    <source>
        <dbReference type="Proteomes" id="UP001281003"/>
    </source>
</evidence>
<evidence type="ECO:0000256" key="1">
    <source>
        <dbReference type="SAM" id="MobiDB-lite"/>
    </source>
</evidence>
<protein>
    <submittedName>
        <fullName evidence="3">Uncharacterized protein</fullName>
    </submittedName>
</protein>
<feature type="compositionally biased region" description="Low complexity" evidence="1">
    <location>
        <begin position="227"/>
        <end position="238"/>
    </location>
</feature>
<keyword evidence="4" id="KW-1185">Reference proteome</keyword>
<feature type="region of interest" description="Disordered" evidence="1">
    <location>
        <begin position="33"/>
        <end position="75"/>
    </location>
</feature>
<feature type="compositionally biased region" description="Basic and acidic residues" evidence="1">
    <location>
        <begin position="35"/>
        <end position="47"/>
    </location>
</feature>
<sequence length="253" mass="27232">MRPSILPSPSICISILILVAFASTAAKAGIAPKVPEPRLHENRHDNRNATALAPPSSSTTFLESESTPSRGRASLEEFPLATCDHLPRTRSTSLNLSLSLSLRPSSSTVHPKSHPRTPLAPNDPTALRRRTPWPPPSRLPPSDVTPARSRTKDRSPRREPPARTPRSWRPFPTDQANNMQSSSPSLTTARRRSRKVNGRRKRSMLDLDHRTQTNQSIIPHIAKEETGSSGSGLSSGSSPAGGGGPKAGGKVGI</sequence>
<reference evidence="3" key="2">
    <citation type="submission" date="2023-07" db="EMBL/GenBank/DDBJ databases">
        <authorList>
            <consortium name="Lawrence Berkeley National Laboratory"/>
            <person name="Haridas S."/>
            <person name="Hensen N."/>
            <person name="Bonometti L."/>
            <person name="Westerberg I."/>
            <person name="Brannstrom I.O."/>
            <person name="Guillou S."/>
            <person name="Cros-Aarteil S."/>
            <person name="Calhoun S."/>
            <person name="Kuo A."/>
            <person name="Mondo S."/>
            <person name="Pangilinan J."/>
            <person name="Riley R."/>
            <person name="LaButti K."/>
            <person name="Andreopoulos B."/>
            <person name="Lipzen A."/>
            <person name="Chen C."/>
            <person name="Yanf M."/>
            <person name="Daum C."/>
            <person name="Ng V."/>
            <person name="Clum A."/>
            <person name="Steindorff A."/>
            <person name="Ohm R."/>
            <person name="Martin F."/>
            <person name="Silar P."/>
            <person name="Natvig D."/>
            <person name="Lalanne C."/>
            <person name="Gautier V."/>
            <person name="Ament-velasquez S.L."/>
            <person name="Kruys A."/>
            <person name="Hutchinson M.I."/>
            <person name="Powell A.J."/>
            <person name="Barry K."/>
            <person name="Miller A.N."/>
            <person name="Grigoriev I.V."/>
            <person name="Debuchy R."/>
            <person name="Gladieux P."/>
            <person name="Thoren M.H."/>
            <person name="Johannesson H."/>
        </authorList>
    </citation>
    <scope>NUCLEOTIDE SEQUENCE</scope>
    <source>
        <strain evidence="3">FGSC 1904</strain>
    </source>
</reference>
<dbReference type="AlphaFoldDB" id="A0AAE0PB64"/>
<dbReference type="Proteomes" id="UP001281003">
    <property type="component" value="Unassembled WGS sequence"/>
</dbReference>
<organism evidence="3 4">
    <name type="scientific">Sordaria brevicollis</name>
    <dbReference type="NCBI Taxonomy" id="83679"/>
    <lineage>
        <taxon>Eukaryota</taxon>
        <taxon>Fungi</taxon>
        <taxon>Dikarya</taxon>
        <taxon>Ascomycota</taxon>
        <taxon>Pezizomycotina</taxon>
        <taxon>Sordariomycetes</taxon>
        <taxon>Sordariomycetidae</taxon>
        <taxon>Sordariales</taxon>
        <taxon>Sordariaceae</taxon>
        <taxon>Sordaria</taxon>
    </lineage>
</organism>
<feature type="region of interest" description="Disordered" evidence="1">
    <location>
        <begin position="102"/>
        <end position="253"/>
    </location>
</feature>
<feature type="compositionally biased region" description="Basic and acidic residues" evidence="1">
    <location>
        <begin position="150"/>
        <end position="161"/>
    </location>
</feature>
<reference evidence="3" key="1">
    <citation type="journal article" date="2023" name="Mol. Phylogenet. Evol.">
        <title>Genome-scale phylogeny and comparative genomics of the fungal order Sordariales.</title>
        <authorList>
            <person name="Hensen N."/>
            <person name="Bonometti L."/>
            <person name="Westerberg I."/>
            <person name="Brannstrom I.O."/>
            <person name="Guillou S."/>
            <person name="Cros-Aarteil S."/>
            <person name="Calhoun S."/>
            <person name="Haridas S."/>
            <person name="Kuo A."/>
            <person name="Mondo S."/>
            <person name="Pangilinan J."/>
            <person name="Riley R."/>
            <person name="LaButti K."/>
            <person name="Andreopoulos B."/>
            <person name="Lipzen A."/>
            <person name="Chen C."/>
            <person name="Yan M."/>
            <person name="Daum C."/>
            <person name="Ng V."/>
            <person name="Clum A."/>
            <person name="Steindorff A."/>
            <person name="Ohm R.A."/>
            <person name="Martin F."/>
            <person name="Silar P."/>
            <person name="Natvig D.O."/>
            <person name="Lalanne C."/>
            <person name="Gautier V."/>
            <person name="Ament-Velasquez S.L."/>
            <person name="Kruys A."/>
            <person name="Hutchinson M.I."/>
            <person name="Powell A.J."/>
            <person name="Barry K."/>
            <person name="Miller A.N."/>
            <person name="Grigoriev I.V."/>
            <person name="Debuchy R."/>
            <person name="Gladieux P."/>
            <person name="Hiltunen Thoren M."/>
            <person name="Johannesson H."/>
        </authorList>
    </citation>
    <scope>NUCLEOTIDE SEQUENCE</scope>
    <source>
        <strain evidence="3">FGSC 1904</strain>
    </source>
</reference>
<feature type="chain" id="PRO_5042219148" evidence="2">
    <location>
        <begin position="27"/>
        <end position="253"/>
    </location>
</feature>
<feature type="signal peptide" evidence="2">
    <location>
        <begin position="1"/>
        <end position="26"/>
    </location>
</feature>
<evidence type="ECO:0000313" key="3">
    <source>
        <dbReference type="EMBL" id="KAK3396635.1"/>
    </source>
</evidence>
<feature type="compositionally biased region" description="Basic residues" evidence="1">
    <location>
        <begin position="189"/>
        <end position="202"/>
    </location>
</feature>
<name>A0AAE0PB64_SORBR</name>
<evidence type="ECO:0000256" key="2">
    <source>
        <dbReference type="SAM" id="SignalP"/>
    </source>
</evidence>
<accession>A0AAE0PB64</accession>
<keyword evidence="2" id="KW-0732">Signal</keyword>
<dbReference type="EMBL" id="JAUTDP010000009">
    <property type="protein sequence ID" value="KAK3396635.1"/>
    <property type="molecule type" value="Genomic_DNA"/>
</dbReference>
<feature type="compositionally biased region" description="Gly residues" evidence="1">
    <location>
        <begin position="239"/>
        <end position="253"/>
    </location>
</feature>
<feature type="compositionally biased region" description="Polar residues" evidence="1">
    <location>
        <begin position="174"/>
        <end position="188"/>
    </location>
</feature>
<feature type="non-terminal residue" evidence="3">
    <location>
        <position position="253"/>
    </location>
</feature>
<comment type="caution">
    <text evidence="3">The sequence shown here is derived from an EMBL/GenBank/DDBJ whole genome shotgun (WGS) entry which is preliminary data.</text>
</comment>
<gene>
    <name evidence="3" type="ORF">B0T20DRAFT_471461</name>
</gene>